<feature type="compositionally biased region" description="Acidic residues" evidence="4">
    <location>
        <begin position="360"/>
        <end position="371"/>
    </location>
</feature>
<evidence type="ECO:0000259" key="6">
    <source>
        <dbReference type="Pfam" id="PF00561"/>
    </source>
</evidence>
<dbReference type="PANTHER" id="PTHR15913:SF0">
    <property type="entry name" value="MASPARDIN"/>
    <property type="match status" value="1"/>
</dbReference>
<proteinExistence type="predicted"/>
<dbReference type="Gene3D" id="3.40.50.1820">
    <property type="entry name" value="alpha/beta hydrolase"/>
    <property type="match status" value="1"/>
</dbReference>
<dbReference type="RefSeq" id="XP_021858571.1">
    <property type="nucleotide sequence ID" value="XM_022002879.2"/>
</dbReference>
<dbReference type="SUPFAM" id="SSF53474">
    <property type="entry name" value="alpha/beta-Hydrolases"/>
    <property type="match status" value="1"/>
</dbReference>
<evidence type="ECO:0000256" key="1">
    <source>
        <dbReference type="ARBA" id="ARBA00004496"/>
    </source>
</evidence>
<feature type="transmembrane region" description="Helical" evidence="5">
    <location>
        <begin position="443"/>
        <end position="466"/>
    </location>
</feature>
<feature type="compositionally biased region" description="Basic and acidic residues" evidence="4">
    <location>
        <begin position="301"/>
        <end position="319"/>
    </location>
</feature>
<reference evidence="7" key="1">
    <citation type="journal article" date="2021" name="Nat. Commun.">
        <title>Genomic analyses provide insights into spinach domestication and the genetic basis of agronomic traits.</title>
        <authorList>
            <person name="Cai X."/>
            <person name="Sun X."/>
            <person name="Xu C."/>
            <person name="Sun H."/>
            <person name="Wang X."/>
            <person name="Ge C."/>
            <person name="Zhang Z."/>
            <person name="Wang Q."/>
            <person name="Fei Z."/>
            <person name="Jiao C."/>
            <person name="Wang Q."/>
        </authorList>
    </citation>
    <scope>NUCLEOTIDE SEQUENCE [LARGE SCALE GENOMIC DNA]</scope>
    <source>
        <strain evidence="7">cv. Varoflay</strain>
    </source>
</reference>
<dbReference type="OrthoDB" id="10264550at2759"/>
<dbReference type="AlphaFoldDB" id="A0A9R0J057"/>
<feature type="region of interest" description="Disordered" evidence="4">
    <location>
        <begin position="282"/>
        <end position="423"/>
    </location>
</feature>
<keyword evidence="5" id="KW-0472">Membrane</keyword>
<gene>
    <name evidence="8" type="primary">LOC110797764</name>
</gene>
<reference evidence="8" key="2">
    <citation type="submission" date="2025-08" db="UniProtKB">
        <authorList>
            <consortium name="RefSeq"/>
        </authorList>
    </citation>
    <scope>IDENTIFICATION</scope>
    <source>
        <tissue evidence="8">Leaf</tissue>
    </source>
</reference>
<feature type="domain" description="AB hydrolase-1" evidence="6">
    <location>
        <begin position="46"/>
        <end position="143"/>
    </location>
</feature>
<evidence type="ECO:0000256" key="4">
    <source>
        <dbReference type="SAM" id="MobiDB-lite"/>
    </source>
</evidence>
<evidence type="ECO:0000256" key="2">
    <source>
        <dbReference type="ARBA" id="ARBA00020148"/>
    </source>
</evidence>
<dbReference type="PANTHER" id="PTHR15913">
    <property type="entry name" value="ACID CLUSTER PROTEIN 33"/>
    <property type="match status" value="1"/>
</dbReference>
<dbReference type="GeneID" id="110797764"/>
<dbReference type="InterPro" id="IPR029058">
    <property type="entry name" value="AB_hydrolase_fold"/>
</dbReference>
<accession>A0A9R0J057</accession>
<sequence>MNNVKGKGSFSAPGDYIYFKSQVPLHQIPVGLKQWRYYDFGPKAVPPLICIPGTAGSADVYYKQIMALSMKGYRIISVDIPRVWSHHEWIHAFEKFLDGIDVHHIHIYGTSLGGFLAQLFAQHRPRRVKSLVLSNTFLDTRTFSAAMPWSPVVSWAPSFLLKRYVLTGIRDGPHEPFIADSVDFVVAQVEAHSKDDLASRLTLTVESASVGPLLLSDASITLMDTNDYCAVPQELKDEIGERYPGARRAYLKSGGDFPFLSRPDEVNLHLQLHLRRVGVEPRPDLIRGAPKPTDVGNPSVEKQRGYDDHRDVGSSRDQSEIEQMYDNAADKLPENDEQEEVHELRKGNKESCKGPLGGDEREDEDEDDPAGDDGGFSRGLSKKNEAENTKEPLRDDEKSSKNSGSTNADDNPKDSEINSSNEQLSGNHVARLLNKDPQNLSSVIMFSELVLLSYMLLPTFFGALYITCSVHSCRCR</sequence>
<protein>
    <recommendedName>
        <fullName evidence="2">Maspardin</fullName>
    </recommendedName>
</protein>
<evidence type="ECO:0000256" key="5">
    <source>
        <dbReference type="SAM" id="Phobius"/>
    </source>
</evidence>
<evidence type="ECO:0000256" key="3">
    <source>
        <dbReference type="ARBA" id="ARBA00022490"/>
    </source>
</evidence>
<dbReference type="InterPro" id="IPR026151">
    <property type="entry name" value="Maspardin"/>
</dbReference>
<dbReference type="InterPro" id="IPR000073">
    <property type="entry name" value="AB_hydrolase_1"/>
</dbReference>
<feature type="compositionally biased region" description="Basic and acidic residues" evidence="4">
    <location>
        <begin position="382"/>
        <end position="400"/>
    </location>
</feature>
<dbReference type="Proteomes" id="UP000813463">
    <property type="component" value="Chromosome 6"/>
</dbReference>
<evidence type="ECO:0000313" key="8">
    <source>
        <dbReference type="RefSeq" id="XP_021858571.1"/>
    </source>
</evidence>
<dbReference type="GO" id="GO:0005737">
    <property type="term" value="C:cytoplasm"/>
    <property type="evidence" value="ECO:0007669"/>
    <property type="project" value="UniProtKB-SubCell"/>
</dbReference>
<name>A0A9R0J057_SPIOL</name>
<keyword evidence="5" id="KW-0812">Transmembrane</keyword>
<keyword evidence="7" id="KW-1185">Reference proteome</keyword>
<comment type="subcellular location">
    <subcellularLocation>
        <location evidence="1">Cytoplasm</location>
    </subcellularLocation>
</comment>
<feature type="compositionally biased region" description="Basic and acidic residues" evidence="4">
    <location>
        <begin position="341"/>
        <end position="352"/>
    </location>
</feature>
<dbReference type="Pfam" id="PF00561">
    <property type="entry name" value="Abhydrolase_1"/>
    <property type="match status" value="1"/>
</dbReference>
<evidence type="ECO:0000313" key="7">
    <source>
        <dbReference type="Proteomes" id="UP000813463"/>
    </source>
</evidence>
<dbReference type="KEGG" id="soe:110797764"/>
<keyword evidence="3" id="KW-0963">Cytoplasm</keyword>
<organism evidence="7 8">
    <name type="scientific">Spinacia oleracea</name>
    <name type="common">Spinach</name>
    <dbReference type="NCBI Taxonomy" id="3562"/>
    <lineage>
        <taxon>Eukaryota</taxon>
        <taxon>Viridiplantae</taxon>
        <taxon>Streptophyta</taxon>
        <taxon>Embryophyta</taxon>
        <taxon>Tracheophyta</taxon>
        <taxon>Spermatophyta</taxon>
        <taxon>Magnoliopsida</taxon>
        <taxon>eudicotyledons</taxon>
        <taxon>Gunneridae</taxon>
        <taxon>Pentapetalae</taxon>
        <taxon>Caryophyllales</taxon>
        <taxon>Chenopodiaceae</taxon>
        <taxon>Chenopodioideae</taxon>
        <taxon>Anserineae</taxon>
        <taxon>Spinacia</taxon>
    </lineage>
</organism>
<keyword evidence="5" id="KW-1133">Transmembrane helix</keyword>